<comment type="caution">
    <text evidence="1">The sequence shown here is derived from an EMBL/GenBank/DDBJ whole genome shotgun (WGS) entry which is preliminary data.</text>
</comment>
<dbReference type="EMBL" id="JBHRTD010000018">
    <property type="protein sequence ID" value="MFC3140071.1"/>
    <property type="molecule type" value="Genomic_DNA"/>
</dbReference>
<name>A0ABV7GHW3_9GAMM</name>
<sequence>MGKRVLMIGLDPAVVNYDKWPELTEEKLMAALNMGKAALEFEGFEVDFCAIDHGETAAEVITAALQETQYDCIMIGAGVRNDPDEFLLFEQAINLVHKQAPQASICFNTGPMDGVAAVKRWL</sequence>
<reference evidence="2" key="1">
    <citation type="journal article" date="2019" name="Int. J. Syst. Evol. Microbiol.">
        <title>The Global Catalogue of Microorganisms (GCM) 10K type strain sequencing project: providing services to taxonomists for standard genome sequencing and annotation.</title>
        <authorList>
            <consortium name="The Broad Institute Genomics Platform"/>
            <consortium name="The Broad Institute Genome Sequencing Center for Infectious Disease"/>
            <person name="Wu L."/>
            <person name="Ma J."/>
        </authorList>
    </citation>
    <scope>NUCLEOTIDE SEQUENCE [LARGE SCALE GENOMIC DNA]</scope>
    <source>
        <strain evidence="2">KCTC 52277</strain>
    </source>
</reference>
<proteinExistence type="predicted"/>
<organism evidence="1 2">
    <name type="scientific">Shewanella submarina</name>
    <dbReference type="NCBI Taxonomy" id="2016376"/>
    <lineage>
        <taxon>Bacteria</taxon>
        <taxon>Pseudomonadati</taxon>
        <taxon>Pseudomonadota</taxon>
        <taxon>Gammaproteobacteria</taxon>
        <taxon>Alteromonadales</taxon>
        <taxon>Shewanellaceae</taxon>
        <taxon>Shewanella</taxon>
    </lineage>
</organism>
<gene>
    <name evidence="1" type="ORF">ACFOE0_18080</name>
</gene>
<evidence type="ECO:0000313" key="1">
    <source>
        <dbReference type="EMBL" id="MFC3140071.1"/>
    </source>
</evidence>
<evidence type="ECO:0000313" key="2">
    <source>
        <dbReference type="Proteomes" id="UP001595621"/>
    </source>
</evidence>
<keyword evidence="2" id="KW-1185">Reference proteome</keyword>
<dbReference type="RefSeq" id="WP_248934011.1">
    <property type="nucleotide sequence ID" value="NZ_JAKILF010000001.1"/>
</dbReference>
<dbReference type="Proteomes" id="UP001595621">
    <property type="component" value="Unassembled WGS sequence"/>
</dbReference>
<protein>
    <submittedName>
        <fullName evidence="1">Uncharacterized protein</fullName>
    </submittedName>
</protein>
<accession>A0ABV7GHW3</accession>